<keyword evidence="3" id="KW-0732">Signal</keyword>
<evidence type="ECO:0000256" key="2">
    <source>
        <dbReference type="SAM" id="Phobius"/>
    </source>
</evidence>
<evidence type="ECO:0000313" key="5">
    <source>
        <dbReference type="Proteomes" id="UP001500274"/>
    </source>
</evidence>
<proteinExistence type="predicted"/>
<dbReference type="Proteomes" id="UP001500274">
    <property type="component" value="Unassembled WGS sequence"/>
</dbReference>
<comment type="caution">
    <text evidence="4">The sequence shown here is derived from an EMBL/GenBank/DDBJ whole genome shotgun (WGS) entry which is preliminary data.</text>
</comment>
<evidence type="ECO:0000256" key="1">
    <source>
        <dbReference type="SAM" id="MobiDB-lite"/>
    </source>
</evidence>
<feature type="transmembrane region" description="Helical" evidence="2">
    <location>
        <begin position="523"/>
        <end position="540"/>
    </location>
</feature>
<keyword evidence="2" id="KW-0472">Membrane</keyword>
<keyword evidence="2" id="KW-1133">Transmembrane helix</keyword>
<feature type="compositionally biased region" description="Pro residues" evidence="1">
    <location>
        <begin position="484"/>
        <end position="512"/>
    </location>
</feature>
<reference evidence="5" key="1">
    <citation type="journal article" date="2019" name="Int. J. Syst. Evol. Microbiol.">
        <title>The Global Catalogue of Microorganisms (GCM) 10K type strain sequencing project: providing services to taxonomists for standard genome sequencing and annotation.</title>
        <authorList>
            <consortium name="The Broad Institute Genomics Platform"/>
            <consortium name="The Broad Institute Genome Sequencing Center for Infectious Disease"/>
            <person name="Wu L."/>
            <person name="Ma J."/>
        </authorList>
    </citation>
    <scope>NUCLEOTIDE SEQUENCE [LARGE SCALE GENOMIC DNA]</scope>
    <source>
        <strain evidence="5">JCM 16365</strain>
    </source>
</reference>
<keyword evidence="2" id="KW-0812">Transmembrane</keyword>
<name>A0ABP6BHG2_9MICO</name>
<gene>
    <name evidence="4" type="ORF">GCM10009862_06710</name>
</gene>
<sequence length="548" mass="56359">MKHLKTLVAGVTAATIALLSGVVLAPSVALAAEGTSPLFQSTPTGTQADWSWTTPDQSRLGAELGPDEFGRSLGTLDRVIPLTQEAVLGQTVEYRPDASLLGVYHSGQYGPGGGGDVFGYPVAGSGRTSWGTGSTQATGGAVFKTRLLAPQPTVNIDLAAAFPEFGFSAFYVPGANGQTGWASSTDRDCGLIAAFPVDTNGSTVGTEPVNCAAMSASEFGADHNQANFRAQGTATGVTLDLSVGPYARGGRYNVTAVGLAADNTQVPVSVTLAVAAYGGAPSAGSLTYATPVGTPIVIPDSDLQAAVEWRTGMERAIAVEGLPASITPVQGGYRFVSEVPVTESFGFRGTERQDPAGLVDSPLGTVTVTATPVDVPVDPDPVVTAPTVDDFAFTDPLPGGVAAEVDLLSLTHGADFDPREWVAEAADVLPWEVRGGTLLLTPEQDGVALETRWRWRSLINPTVTSRWATVTAPAAAVIPDPEPEPQPEVTPTPEATPTPTAPPATTPTPPPGGAKTGDEGLTLLGYGAALLLGAVVSFTTRSRRFARR</sequence>
<feature type="signal peptide" evidence="3">
    <location>
        <begin position="1"/>
        <end position="31"/>
    </location>
</feature>
<keyword evidence="5" id="KW-1185">Reference proteome</keyword>
<evidence type="ECO:0000313" key="4">
    <source>
        <dbReference type="EMBL" id="GAA2570570.1"/>
    </source>
</evidence>
<accession>A0ABP6BHG2</accession>
<evidence type="ECO:0000256" key="3">
    <source>
        <dbReference type="SAM" id="SignalP"/>
    </source>
</evidence>
<dbReference type="EMBL" id="BAAARI010000003">
    <property type="protein sequence ID" value="GAA2570570.1"/>
    <property type="molecule type" value="Genomic_DNA"/>
</dbReference>
<dbReference type="RefSeq" id="WP_344226884.1">
    <property type="nucleotide sequence ID" value="NZ_BAAARI010000003.1"/>
</dbReference>
<feature type="chain" id="PRO_5046099386" evidence="3">
    <location>
        <begin position="32"/>
        <end position="548"/>
    </location>
</feature>
<organism evidence="4 5">
    <name type="scientific">Microbacterium binotii</name>
    <dbReference type="NCBI Taxonomy" id="462710"/>
    <lineage>
        <taxon>Bacteria</taxon>
        <taxon>Bacillati</taxon>
        <taxon>Actinomycetota</taxon>
        <taxon>Actinomycetes</taxon>
        <taxon>Micrococcales</taxon>
        <taxon>Microbacteriaceae</taxon>
        <taxon>Microbacterium</taxon>
    </lineage>
</organism>
<protein>
    <submittedName>
        <fullName evidence="4">Uncharacterized protein</fullName>
    </submittedName>
</protein>
<feature type="region of interest" description="Disordered" evidence="1">
    <location>
        <begin position="476"/>
        <end position="519"/>
    </location>
</feature>